<dbReference type="Proteomes" id="UP000799437">
    <property type="component" value="Unassembled WGS sequence"/>
</dbReference>
<dbReference type="EMBL" id="ML996567">
    <property type="protein sequence ID" value="KAF2761057.1"/>
    <property type="molecule type" value="Genomic_DNA"/>
</dbReference>
<accession>A0A6A6WHD0</accession>
<dbReference type="Gene3D" id="3.40.50.300">
    <property type="entry name" value="P-loop containing nucleotide triphosphate hydrolases"/>
    <property type="match status" value="1"/>
</dbReference>
<name>A0A6A6WHD0_9PEZI</name>
<proteinExistence type="predicted"/>
<dbReference type="GeneID" id="54484487"/>
<evidence type="ECO:0000256" key="1">
    <source>
        <dbReference type="ARBA" id="ARBA00022737"/>
    </source>
</evidence>
<evidence type="ECO:0000259" key="2">
    <source>
        <dbReference type="Pfam" id="PF24883"/>
    </source>
</evidence>
<keyword evidence="4" id="KW-1185">Reference proteome</keyword>
<keyword evidence="1" id="KW-0677">Repeat</keyword>
<evidence type="ECO:0000313" key="3">
    <source>
        <dbReference type="EMBL" id="KAF2761057.1"/>
    </source>
</evidence>
<dbReference type="InterPro" id="IPR056884">
    <property type="entry name" value="NPHP3-like_N"/>
</dbReference>
<dbReference type="SUPFAM" id="SSF52540">
    <property type="entry name" value="P-loop containing nucleoside triphosphate hydrolases"/>
    <property type="match status" value="1"/>
</dbReference>
<gene>
    <name evidence="3" type="ORF">EJ05DRAFT_473619</name>
</gene>
<dbReference type="RefSeq" id="XP_033603508.1">
    <property type="nucleotide sequence ID" value="XM_033743433.1"/>
</dbReference>
<dbReference type="OrthoDB" id="3885310at2759"/>
<dbReference type="InterPro" id="IPR027417">
    <property type="entry name" value="P-loop_NTPase"/>
</dbReference>
<sequence length="570" mass="64398">MATQSQVYVGHAAIAATHQLPLDTYLGLFDNIFNSEDFIHWRSDGRSWQLHYIGGPGSGKTTLSAIAAQYLRDMNGSRNVGVATIFIQKDVAFRDQTFIQAFLESLYHQLSYERDDGGLATGAFLSYKQALDVKPARSMAHRLKLLRKAVYPLIMSLQRAFLVVDGIDRCHQSVTDQLEAELSRLQHYGLSIMTTSRFPQYRSGQAMYCDAPDHDLHSPPDVPVTVFWGCKWCWASSKYTICQQCKENGDLCNNCLDGGLLFEPSERLEIDFAVSDRSMRSFVSWDLEREHGDINLKSANDRKPPLSALGRSLRDKPNATEELIEKIVERASGNITIAKLDLDSLANVQSVEAAISSFAGDRLSNNILALFDDVLERIKHLTEHERHITLASILSAVHEDHGARFQDIEKWIRESRLESDAQGHARLTVEEILRAARGFLGLSNCKDQLIYPYHEMLKLYADEHYDEALFWEHAHMRFGRMKRSETVDPSAPGRFGSNAPRQMKAWGGSRGAIRGALKSGDANIPAWSAERTVAWQEGVRNALVQDLQVKRRPQGVPKDIRNLRRQPTMW</sequence>
<dbReference type="PANTHER" id="PTHR10039:SF16">
    <property type="entry name" value="GPI INOSITOL-DEACYLASE"/>
    <property type="match status" value="1"/>
</dbReference>
<dbReference type="AlphaFoldDB" id="A0A6A6WHD0"/>
<protein>
    <recommendedName>
        <fullName evidence="2">Nephrocystin 3-like N-terminal domain-containing protein</fullName>
    </recommendedName>
</protein>
<organism evidence="3 4">
    <name type="scientific">Pseudovirgaria hyperparasitica</name>
    <dbReference type="NCBI Taxonomy" id="470096"/>
    <lineage>
        <taxon>Eukaryota</taxon>
        <taxon>Fungi</taxon>
        <taxon>Dikarya</taxon>
        <taxon>Ascomycota</taxon>
        <taxon>Pezizomycotina</taxon>
        <taxon>Dothideomycetes</taxon>
        <taxon>Dothideomycetes incertae sedis</taxon>
        <taxon>Acrospermales</taxon>
        <taxon>Acrospermaceae</taxon>
        <taxon>Pseudovirgaria</taxon>
    </lineage>
</organism>
<dbReference type="Pfam" id="PF24883">
    <property type="entry name" value="NPHP3_N"/>
    <property type="match status" value="1"/>
</dbReference>
<dbReference type="PANTHER" id="PTHR10039">
    <property type="entry name" value="AMELOGENIN"/>
    <property type="match status" value="1"/>
</dbReference>
<feature type="domain" description="Nephrocystin 3-like N-terminal" evidence="2">
    <location>
        <begin position="30"/>
        <end position="197"/>
    </location>
</feature>
<reference evidence="3" key="1">
    <citation type="journal article" date="2020" name="Stud. Mycol.">
        <title>101 Dothideomycetes genomes: a test case for predicting lifestyles and emergence of pathogens.</title>
        <authorList>
            <person name="Haridas S."/>
            <person name="Albert R."/>
            <person name="Binder M."/>
            <person name="Bloem J."/>
            <person name="Labutti K."/>
            <person name="Salamov A."/>
            <person name="Andreopoulos B."/>
            <person name="Baker S."/>
            <person name="Barry K."/>
            <person name="Bills G."/>
            <person name="Bluhm B."/>
            <person name="Cannon C."/>
            <person name="Castanera R."/>
            <person name="Culley D."/>
            <person name="Daum C."/>
            <person name="Ezra D."/>
            <person name="Gonzalez J."/>
            <person name="Henrissat B."/>
            <person name="Kuo A."/>
            <person name="Liang C."/>
            <person name="Lipzen A."/>
            <person name="Lutzoni F."/>
            <person name="Magnuson J."/>
            <person name="Mondo S."/>
            <person name="Nolan M."/>
            <person name="Ohm R."/>
            <person name="Pangilinan J."/>
            <person name="Park H.-J."/>
            <person name="Ramirez L."/>
            <person name="Alfaro M."/>
            <person name="Sun H."/>
            <person name="Tritt A."/>
            <person name="Yoshinaga Y."/>
            <person name="Zwiers L.-H."/>
            <person name="Turgeon B."/>
            <person name="Goodwin S."/>
            <person name="Spatafora J."/>
            <person name="Crous P."/>
            <person name="Grigoriev I."/>
        </authorList>
    </citation>
    <scope>NUCLEOTIDE SEQUENCE</scope>
    <source>
        <strain evidence="3">CBS 121739</strain>
    </source>
</reference>
<evidence type="ECO:0000313" key="4">
    <source>
        <dbReference type="Proteomes" id="UP000799437"/>
    </source>
</evidence>